<dbReference type="Proteomes" id="UP000651475">
    <property type="component" value="Unassembled WGS sequence"/>
</dbReference>
<organism evidence="1 2">
    <name type="scientific">Parabacteroides hominis</name>
    <dbReference type="NCBI Taxonomy" id="2763057"/>
    <lineage>
        <taxon>Bacteria</taxon>
        <taxon>Pseudomonadati</taxon>
        <taxon>Bacteroidota</taxon>
        <taxon>Bacteroidia</taxon>
        <taxon>Bacteroidales</taxon>
        <taxon>Tannerellaceae</taxon>
        <taxon>Parabacteroides</taxon>
    </lineage>
</organism>
<comment type="caution">
    <text evidence="1">The sequence shown here is derived from an EMBL/GenBank/DDBJ whole genome shotgun (WGS) entry which is preliminary data.</text>
</comment>
<dbReference type="EMBL" id="JACOOJ010000008">
    <property type="protein sequence ID" value="MBC5632447.1"/>
    <property type="molecule type" value="Genomic_DNA"/>
</dbReference>
<reference evidence="1 2" key="1">
    <citation type="submission" date="2020-08" db="EMBL/GenBank/DDBJ databases">
        <title>Genome public.</title>
        <authorList>
            <person name="Liu C."/>
            <person name="Sun Q."/>
        </authorList>
    </citation>
    <scope>NUCLEOTIDE SEQUENCE [LARGE SCALE GENOMIC DNA]</scope>
    <source>
        <strain evidence="1 2">NSJ-79</strain>
    </source>
</reference>
<gene>
    <name evidence="1" type="ORF">H8S65_06650</name>
</gene>
<keyword evidence="2" id="KW-1185">Reference proteome</keyword>
<evidence type="ECO:0000313" key="2">
    <source>
        <dbReference type="Proteomes" id="UP000651475"/>
    </source>
</evidence>
<evidence type="ECO:0008006" key="3">
    <source>
        <dbReference type="Google" id="ProtNLM"/>
    </source>
</evidence>
<proteinExistence type="predicted"/>
<protein>
    <recommendedName>
        <fullName evidence="3">Bacteriocin</fullName>
    </recommendedName>
</protein>
<sequence length="64" mass="7013">MEKDNNTHLLELTEQELQISGGSIFSPPPHHVLMMCMIYEAGAAIINSVRGAYMAGYEDAMNNG</sequence>
<name>A0ABR7DLY7_9BACT</name>
<dbReference type="RefSeq" id="WP_186929212.1">
    <property type="nucleotide sequence ID" value="NZ_JACOOJ010000008.1"/>
</dbReference>
<evidence type="ECO:0000313" key="1">
    <source>
        <dbReference type="EMBL" id="MBC5632447.1"/>
    </source>
</evidence>
<accession>A0ABR7DLY7</accession>